<dbReference type="AlphaFoldDB" id="A0A9N8VGZ0"/>
<organism evidence="1 2">
    <name type="scientific">Funneliformis mosseae</name>
    <name type="common">Endomycorrhizal fungus</name>
    <name type="synonym">Glomus mosseae</name>
    <dbReference type="NCBI Taxonomy" id="27381"/>
    <lineage>
        <taxon>Eukaryota</taxon>
        <taxon>Fungi</taxon>
        <taxon>Fungi incertae sedis</taxon>
        <taxon>Mucoromycota</taxon>
        <taxon>Glomeromycotina</taxon>
        <taxon>Glomeromycetes</taxon>
        <taxon>Glomerales</taxon>
        <taxon>Glomeraceae</taxon>
        <taxon>Funneliformis</taxon>
    </lineage>
</organism>
<dbReference type="Proteomes" id="UP000789375">
    <property type="component" value="Unassembled WGS sequence"/>
</dbReference>
<protein>
    <submittedName>
        <fullName evidence="1">8223_t:CDS:1</fullName>
    </submittedName>
</protein>
<reference evidence="1" key="1">
    <citation type="submission" date="2021-06" db="EMBL/GenBank/DDBJ databases">
        <authorList>
            <person name="Kallberg Y."/>
            <person name="Tangrot J."/>
            <person name="Rosling A."/>
        </authorList>
    </citation>
    <scope>NUCLEOTIDE SEQUENCE</scope>
    <source>
        <strain evidence="1">87-6 pot B 2015</strain>
    </source>
</reference>
<sequence length="125" mass="13934">MGLDDKGLHPSLAIFTNPSQYPTAITGQIRFNSISQNKTNVSGKLDSGIFDPEAAYYHFKIIDRSKNLLYDLTADGLTEWSVEVPGTTSFKHDFDKLPIDKIVEQFLEVSHSKKGTIGMTMIKPI</sequence>
<name>A0A9N8VGZ0_FUNMO</name>
<keyword evidence="2" id="KW-1185">Reference proteome</keyword>
<comment type="caution">
    <text evidence="1">The sequence shown here is derived from an EMBL/GenBank/DDBJ whole genome shotgun (WGS) entry which is preliminary data.</text>
</comment>
<gene>
    <name evidence="1" type="ORF">FMOSSE_LOCUS1763</name>
</gene>
<accession>A0A9N8VGZ0</accession>
<dbReference type="EMBL" id="CAJVPP010000205">
    <property type="protein sequence ID" value="CAG8455496.1"/>
    <property type="molecule type" value="Genomic_DNA"/>
</dbReference>
<evidence type="ECO:0000313" key="1">
    <source>
        <dbReference type="EMBL" id="CAG8455496.1"/>
    </source>
</evidence>
<evidence type="ECO:0000313" key="2">
    <source>
        <dbReference type="Proteomes" id="UP000789375"/>
    </source>
</evidence>
<proteinExistence type="predicted"/>